<keyword evidence="1" id="KW-1133">Transmembrane helix</keyword>
<dbReference type="RefSeq" id="WP_093327132.1">
    <property type="nucleotide sequence ID" value="NZ_AP027363.1"/>
</dbReference>
<dbReference type="Proteomes" id="UP000199308">
    <property type="component" value="Unassembled WGS sequence"/>
</dbReference>
<evidence type="ECO:0000313" key="2">
    <source>
        <dbReference type="EMBL" id="SES72083.1"/>
    </source>
</evidence>
<reference evidence="2 3" key="1">
    <citation type="submission" date="2016-10" db="EMBL/GenBank/DDBJ databases">
        <authorList>
            <person name="de Groot N.N."/>
        </authorList>
    </citation>
    <scope>NUCLEOTIDE SEQUENCE [LARGE SCALE GENOMIC DNA]</scope>
    <source>
        <strain evidence="2 3">DSM 19706</strain>
    </source>
</reference>
<dbReference type="OrthoDB" id="5296662at2"/>
<dbReference type="Pfam" id="PF07963">
    <property type="entry name" value="N_methyl"/>
    <property type="match status" value="1"/>
</dbReference>
<dbReference type="AlphaFoldDB" id="A0A1H9YSF5"/>
<proteinExistence type="predicted"/>
<dbReference type="EMBL" id="FOHK01000001">
    <property type="protein sequence ID" value="SES72083.1"/>
    <property type="molecule type" value="Genomic_DNA"/>
</dbReference>
<dbReference type="InterPro" id="IPR032092">
    <property type="entry name" value="PilW"/>
</dbReference>
<feature type="transmembrane region" description="Helical" evidence="1">
    <location>
        <begin position="7"/>
        <end position="32"/>
    </location>
</feature>
<sequence length="312" mass="33912">MQKSQKGFTVLEILVALTIGVFLFAGVLSIFVSMRATTQETSDYGELQENGRFALAVLSDELLRADFWGDFASKFSKDSLVSSPASPTGADCIGDGLNNRTFPQAVGPFRTLWSDAVSAANPINCIADAKLNSDLLQLKRVVSTPVTAATAGRYYLTSNLSVGAIYAGAGSIPFLENSRTWEYQHRIYYIREEGPSNVPVLMQGRLTTGMVFSPLVEGIERIHFEFGIDTNGDGSVNSFIAASDMTDAYWNGSIDSKILAVKVYVLARAVTEDFDYTNGNTYQLGQISVTPNDNFRRLLFSSTVTLHNSGGV</sequence>
<dbReference type="GO" id="GO:0043683">
    <property type="term" value="P:type IV pilus assembly"/>
    <property type="evidence" value="ECO:0007669"/>
    <property type="project" value="InterPro"/>
</dbReference>
<dbReference type="Pfam" id="PF16074">
    <property type="entry name" value="PilW"/>
    <property type="match status" value="1"/>
</dbReference>
<gene>
    <name evidence="2" type="ORF">SAMN05660429_00332</name>
</gene>
<keyword evidence="1" id="KW-0472">Membrane</keyword>
<dbReference type="InterPro" id="IPR012902">
    <property type="entry name" value="N_methyl_site"/>
</dbReference>
<evidence type="ECO:0000313" key="3">
    <source>
        <dbReference type="Proteomes" id="UP000199308"/>
    </source>
</evidence>
<accession>A0A1H9YSF5</accession>
<name>A0A1H9YSF5_THASX</name>
<dbReference type="NCBIfam" id="TIGR02532">
    <property type="entry name" value="IV_pilin_GFxxxE"/>
    <property type="match status" value="1"/>
</dbReference>
<dbReference type="STRING" id="349064.SAMN05660429_00332"/>
<evidence type="ECO:0000256" key="1">
    <source>
        <dbReference type="SAM" id="Phobius"/>
    </source>
</evidence>
<keyword evidence="3" id="KW-1185">Reference proteome</keyword>
<protein>
    <submittedName>
        <fullName evidence="2">Type IV pilus assembly protein PilW</fullName>
    </submittedName>
</protein>
<organism evidence="2 3">
    <name type="scientific">Thalassotalea agarivorans</name>
    <name type="common">Thalassomonas agarivorans</name>
    <dbReference type="NCBI Taxonomy" id="349064"/>
    <lineage>
        <taxon>Bacteria</taxon>
        <taxon>Pseudomonadati</taxon>
        <taxon>Pseudomonadota</taxon>
        <taxon>Gammaproteobacteria</taxon>
        <taxon>Alteromonadales</taxon>
        <taxon>Colwelliaceae</taxon>
        <taxon>Thalassotalea</taxon>
    </lineage>
</organism>
<keyword evidence="1" id="KW-0812">Transmembrane</keyword>